<proteinExistence type="predicted"/>
<dbReference type="PANTHER" id="PTHR43794">
    <property type="entry name" value="AMINOHYDROLASE SSNA-RELATED"/>
    <property type="match status" value="1"/>
</dbReference>
<dbReference type="InterPro" id="IPR006680">
    <property type="entry name" value="Amidohydro-rel"/>
</dbReference>
<organism evidence="3 4">
    <name type="scientific">Candidatus Tanganyikabacteria bacterium</name>
    <dbReference type="NCBI Taxonomy" id="2961651"/>
    <lineage>
        <taxon>Bacteria</taxon>
        <taxon>Bacillati</taxon>
        <taxon>Candidatus Sericytochromatia</taxon>
        <taxon>Candidatus Tanganyikabacteria</taxon>
    </lineage>
</organism>
<protein>
    <submittedName>
        <fullName evidence="3">Amidohydrolase family protein</fullName>
    </submittedName>
</protein>
<evidence type="ECO:0000259" key="2">
    <source>
        <dbReference type="Pfam" id="PF01979"/>
    </source>
</evidence>
<dbReference type="Proteomes" id="UP000703893">
    <property type="component" value="Unassembled WGS sequence"/>
</dbReference>
<keyword evidence="1" id="KW-0378">Hydrolase</keyword>
<sequence length="373" mass="40211">TLFEWLVGQYPIWANLTGEMVYTSALVGMAELLRSGCTTVSDMSYVFPRHSDVRLDWVVAAARDLGVRLHAGRGSMSRGKSKGGLPPDDVVQEPDEILADTERLVRQFHEAAEFGMVRIDVMPCSPFSVTPELMRDSLAFARKEGLLAQTHLAETLDEEQYCLENVGKRPLAYMEELGWLGPDVSFAHGIHLDDAEIAQVGRTGTGVVHCPSSNMRLASGIARVQDLLDAGAPVAIGVDGSSSNDAGSILGECRQALLAGRLKSGPRFSARQALSLATRNAARLLRRPELGILAPGKAADFAVFDLEQIEYAGASAHDPLGALLLCQTTRPKYVVCGGRIIVADGRILTVDIERIVAQHNKLAKQLVSMPVAT</sequence>
<comment type="caution">
    <text evidence="3">The sequence shown here is derived from an EMBL/GenBank/DDBJ whole genome shotgun (WGS) entry which is preliminary data.</text>
</comment>
<dbReference type="PANTHER" id="PTHR43794:SF11">
    <property type="entry name" value="AMIDOHYDROLASE-RELATED DOMAIN-CONTAINING PROTEIN"/>
    <property type="match status" value="1"/>
</dbReference>
<evidence type="ECO:0000313" key="3">
    <source>
        <dbReference type="EMBL" id="MBM3274825.1"/>
    </source>
</evidence>
<feature type="non-terminal residue" evidence="3">
    <location>
        <position position="1"/>
    </location>
</feature>
<dbReference type="Gene3D" id="3.20.20.140">
    <property type="entry name" value="Metal-dependent hydrolases"/>
    <property type="match status" value="1"/>
</dbReference>
<reference evidence="3 4" key="1">
    <citation type="submission" date="2019-03" db="EMBL/GenBank/DDBJ databases">
        <title>Lake Tanganyika Metagenome-Assembled Genomes (MAGs).</title>
        <authorList>
            <person name="Tran P."/>
        </authorList>
    </citation>
    <scope>NUCLEOTIDE SEQUENCE [LARGE SCALE GENOMIC DNA]</scope>
    <source>
        <strain evidence="3">K_DeepCast_65m_m2_236</strain>
    </source>
</reference>
<evidence type="ECO:0000313" key="4">
    <source>
        <dbReference type="Proteomes" id="UP000703893"/>
    </source>
</evidence>
<dbReference type="InterPro" id="IPR011059">
    <property type="entry name" value="Metal-dep_hydrolase_composite"/>
</dbReference>
<dbReference type="Pfam" id="PF01979">
    <property type="entry name" value="Amidohydro_1"/>
    <property type="match status" value="1"/>
</dbReference>
<dbReference type="InterPro" id="IPR050287">
    <property type="entry name" value="MTA/SAH_deaminase"/>
</dbReference>
<dbReference type="EMBL" id="VGJX01000341">
    <property type="protein sequence ID" value="MBM3274825.1"/>
    <property type="molecule type" value="Genomic_DNA"/>
</dbReference>
<dbReference type="CDD" id="cd01298">
    <property type="entry name" value="ATZ_TRZ_like"/>
    <property type="match status" value="1"/>
</dbReference>
<dbReference type="GO" id="GO:0016810">
    <property type="term" value="F:hydrolase activity, acting on carbon-nitrogen (but not peptide) bonds"/>
    <property type="evidence" value="ECO:0007669"/>
    <property type="project" value="InterPro"/>
</dbReference>
<accession>A0A937X5P9</accession>
<feature type="domain" description="Amidohydrolase-related" evidence="2">
    <location>
        <begin position="4"/>
        <end position="339"/>
    </location>
</feature>
<dbReference type="Gene3D" id="2.30.40.10">
    <property type="entry name" value="Urease, subunit C, domain 1"/>
    <property type="match status" value="1"/>
</dbReference>
<dbReference type="InterPro" id="IPR032466">
    <property type="entry name" value="Metal_Hydrolase"/>
</dbReference>
<dbReference type="SUPFAM" id="SSF51338">
    <property type="entry name" value="Composite domain of metallo-dependent hydrolases"/>
    <property type="match status" value="1"/>
</dbReference>
<gene>
    <name evidence="3" type="ORF">FJZ00_06710</name>
</gene>
<dbReference type="SUPFAM" id="SSF51556">
    <property type="entry name" value="Metallo-dependent hydrolases"/>
    <property type="match status" value="1"/>
</dbReference>
<dbReference type="AlphaFoldDB" id="A0A937X5P9"/>
<evidence type="ECO:0000256" key="1">
    <source>
        <dbReference type="ARBA" id="ARBA00022801"/>
    </source>
</evidence>
<name>A0A937X5P9_9BACT</name>